<keyword evidence="4" id="KW-1185">Reference proteome</keyword>
<dbReference type="Proteomes" id="UP000801428">
    <property type="component" value="Unassembled WGS sequence"/>
</dbReference>
<protein>
    <submittedName>
        <fullName evidence="3">Uncharacterized protein</fullName>
    </submittedName>
</protein>
<dbReference type="EMBL" id="SWKU01000034">
    <property type="protein sequence ID" value="KAF2995248.1"/>
    <property type="molecule type" value="Genomic_DNA"/>
</dbReference>
<evidence type="ECO:0000256" key="1">
    <source>
        <dbReference type="SAM" id="MobiDB-lite"/>
    </source>
</evidence>
<evidence type="ECO:0000313" key="4">
    <source>
        <dbReference type="Proteomes" id="UP000801428"/>
    </source>
</evidence>
<organism evidence="3 4">
    <name type="scientific">Curvularia kusanoi</name>
    <name type="common">Cochliobolus kusanoi</name>
    <dbReference type="NCBI Taxonomy" id="90978"/>
    <lineage>
        <taxon>Eukaryota</taxon>
        <taxon>Fungi</taxon>
        <taxon>Dikarya</taxon>
        <taxon>Ascomycota</taxon>
        <taxon>Pezizomycotina</taxon>
        <taxon>Dothideomycetes</taxon>
        <taxon>Pleosporomycetidae</taxon>
        <taxon>Pleosporales</taxon>
        <taxon>Pleosporineae</taxon>
        <taxon>Pleosporaceae</taxon>
        <taxon>Curvularia</taxon>
    </lineage>
</organism>
<feature type="region of interest" description="Disordered" evidence="1">
    <location>
        <begin position="163"/>
        <end position="204"/>
    </location>
</feature>
<evidence type="ECO:0000313" key="3">
    <source>
        <dbReference type="EMBL" id="KAF2995248.1"/>
    </source>
</evidence>
<proteinExistence type="predicted"/>
<sequence length="225" mass="22432">MSKLLSTALLATAATAQLTTSIWMPGVPAPNQSFLGSVMTVQNDRTILAIAPAGEGITTEDFTQFPSTITAGGTTFVAYTVTFQDPDSNFKITAEGECQRANGDADPTCKYTSYGSSPETTVLKTQSDNPAVTTTMSGEEAQYVNNFKVVITAGADQLSASAAATPTGSGAQSTGGSSTAASVKSSASGSGSAQATGPASTGAAAPMRSMAPVLAGLGAAAAFFV</sequence>
<gene>
    <name evidence="3" type="ORF">E8E13_003261</name>
</gene>
<accession>A0A9P4T648</accession>
<dbReference type="OrthoDB" id="3795220at2759"/>
<feature type="signal peptide" evidence="2">
    <location>
        <begin position="1"/>
        <end position="16"/>
    </location>
</feature>
<name>A0A9P4T648_CURKU</name>
<reference evidence="3" key="1">
    <citation type="submission" date="2019-04" db="EMBL/GenBank/DDBJ databases">
        <title>Sequencing of skin fungus with MAO and IRED activity.</title>
        <authorList>
            <person name="Marsaioli A.J."/>
            <person name="Bonatto J.M.C."/>
            <person name="Reis Junior O."/>
        </authorList>
    </citation>
    <scope>NUCLEOTIDE SEQUENCE</scope>
    <source>
        <strain evidence="3">30M1</strain>
    </source>
</reference>
<comment type="caution">
    <text evidence="3">The sequence shown here is derived from an EMBL/GenBank/DDBJ whole genome shotgun (WGS) entry which is preliminary data.</text>
</comment>
<dbReference type="AlphaFoldDB" id="A0A9P4T648"/>
<keyword evidence="2" id="KW-0732">Signal</keyword>
<feature type="chain" id="PRO_5040155849" evidence="2">
    <location>
        <begin position="17"/>
        <end position="225"/>
    </location>
</feature>
<evidence type="ECO:0000256" key="2">
    <source>
        <dbReference type="SAM" id="SignalP"/>
    </source>
</evidence>